<name>L7NVY9_9ARAC</name>
<evidence type="ECO:0000313" key="2">
    <source>
        <dbReference type="EMBL" id="AFC77865.1"/>
    </source>
</evidence>
<dbReference type="EMBL" id="JQ407802">
    <property type="protein sequence ID" value="AFC77865.1"/>
    <property type="molecule type" value="Genomic_DNA"/>
</dbReference>
<reference evidence="2" key="1">
    <citation type="submission" date="2012-01" db="EMBL/GenBank/DDBJ databases">
        <title>Mitochondrial genomes of three spider species.</title>
        <authorList>
            <person name="Podsiadlowski L."/>
            <person name="Arabi J."/>
            <person name="Fahrein K."/>
        </authorList>
    </citation>
    <scope>NUCLEOTIDE SEQUENCE</scope>
</reference>
<accession>L7NVY9</accession>
<keyword evidence="1" id="KW-0472">Membrane</keyword>
<evidence type="ECO:0000256" key="1">
    <source>
        <dbReference type="SAM" id="Phobius"/>
    </source>
</evidence>
<keyword evidence="1" id="KW-1133">Transmembrane helix</keyword>
<protein>
    <submittedName>
        <fullName evidence="2">NADH dehydrogenase subunit 4L</fullName>
    </submittedName>
</protein>
<keyword evidence="2" id="KW-0496">Mitochondrion</keyword>
<gene>
    <name evidence="2" type="primary">NAD4L</name>
</gene>
<sequence>MLSFISIGTLSALWWQKSIIPILISIEMILISSFLLFSSHHFIPSFSLMIFLAMMVSGSVFGLSLLVKMSRFYSTSLSFPIMTLSFDKN</sequence>
<feature type="transmembrane region" description="Helical" evidence="1">
    <location>
        <begin position="20"/>
        <end position="40"/>
    </location>
</feature>
<organism evidence="2">
    <name type="scientific">Phyxioschema suthepium</name>
    <dbReference type="NCBI Taxonomy" id="1155482"/>
    <lineage>
        <taxon>Eukaryota</taxon>
        <taxon>Metazoa</taxon>
        <taxon>Ecdysozoa</taxon>
        <taxon>Arthropoda</taxon>
        <taxon>Chelicerata</taxon>
        <taxon>Arachnida</taxon>
        <taxon>Araneae</taxon>
        <taxon>Mygalomorphae</taxon>
        <taxon>Avicularoidea</taxon>
        <taxon>Euagridae</taxon>
        <taxon>Phyxioschema</taxon>
    </lineage>
</organism>
<keyword evidence="1" id="KW-0812">Transmembrane</keyword>
<dbReference type="AlphaFoldDB" id="L7NVY9"/>
<geneLocation type="mitochondrion" evidence="2"/>
<proteinExistence type="predicted"/>
<dbReference type="Gene3D" id="1.10.287.3510">
    <property type="match status" value="1"/>
</dbReference>
<feature type="transmembrane region" description="Helical" evidence="1">
    <location>
        <begin position="46"/>
        <end position="67"/>
    </location>
</feature>